<dbReference type="OrthoDB" id="1936208at2759"/>
<dbReference type="KEGG" id="lak:106170798"/>
<dbReference type="GeneID" id="106170798"/>
<dbReference type="InterPro" id="IPR012496">
    <property type="entry name" value="TMC_dom"/>
</dbReference>
<gene>
    <name evidence="9" type="primary">LOC106170798</name>
</gene>
<dbReference type="InterPro" id="IPR038900">
    <property type="entry name" value="TMC"/>
</dbReference>
<dbReference type="Pfam" id="PF07810">
    <property type="entry name" value="TMC"/>
    <property type="match status" value="1"/>
</dbReference>
<evidence type="ECO:0000256" key="3">
    <source>
        <dbReference type="ARBA" id="ARBA00022692"/>
    </source>
</evidence>
<accession>A0A1S3J7G1</accession>
<evidence type="ECO:0000256" key="5">
    <source>
        <dbReference type="ARBA" id="ARBA00023136"/>
    </source>
</evidence>
<organism evidence="8 9">
    <name type="scientific">Lingula anatina</name>
    <name type="common">Brachiopod</name>
    <name type="synonym">Lingula unguis</name>
    <dbReference type="NCBI Taxonomy" id="7574"/>
    <lineage>
        <taxon>Eukaryota</taxon>
        <taxon>Metazoa</taxon>
        <taxon>Spiralia</taxon>
        <taxon>Lophotrochozoa</taxon>
        <taxon>Brachiopoda</taxon>
        <taxon>Linguliformea</taxon>
        <taxon>Lingulata</taxon>
        <taxon>Lingulida</taxon>
        <taxon>Linguloidea</taxon>
        <taxon>Lingulidae</taxon>
        <taxon>Lingula</taxon>
    </lineage>
</organism>
<dbReference type="RefSeq" id="XP_013406248.1">
    <property type="nucleotide sequence ID" value="XM_013550794.1"/>
</dbReference>
<comment type="similarity">
    <text evidence="2">Belongs to the TMC family.</text>
</comment>
<evidence type="ECO:0000256" key="2">
    <source>
        <dbReference type="ARBA" id="ARBA00006510"/>
    </source>
</evidence>
<keyword evidence="4 6" id="KW-1133">Transmembrane helix</keyword>
<dbReference type="AlphaFoldDB" id="A0A1S3J7G1"/>
<feature type="transmembrane region" description="Helical" evidence="6">
    <location>
        <begin position="90"/>
        <end position="110"/>
    </location>
</feature>
<feature type="domain" description="TMC" evidence="7">
    <location>
        <begin position="16"/>
        <end position="84"/>
    </location>
</feature>
<evidence type="ECO:0000313" key="8">
    <source>
        <dbReference type="Proteomes" id="UP000085678"/>
    </source>
</evidence>
<dbReference type="GO" id="GO:0008381">
    <property type="term" value="F:mechanosensitive monoatomic ion channel activity"/>
    <property type="evidence" value="ECO:0007669"/>
    <property type="project" value="TreeGrafter"/>
</dbReference>
<dbReference type="Proteomes" id="UP000085678">
    <property type="component" value="Unplaced"/>
</dbReference>
<proteinExistence type="inferred from homology"/>
<dbReference type="PANTHER" id="PTHR23302">
    <property type="entry name" value="TRANSMEMBRANE CHANNEL-RELATED"/>
    <property type="match status" value="1"/>
</dbReference>
<keyword evidence="5 6" id="KW-0472">Membrane</keyword>
<sequence>MHTYKSSLQFLYSRCTYLWTREKKEFLMSSAILVLVYRQALIWTGTLACPVLPLVGSMSVLLFFAVNYSTVVTSCKPPENRWNQSRHSTLFIGLLTVTLLILLVPVAVIIGSKDVVNIGQTNVAGRSCGPFGLHSPIGTLTSLQSRLPEWLADMFHWLSSATVLLPAGFVLL</sequence>
<keyword evidence="3 6" id="KW-0812">Transmembrane</keyword>
<protein>
    <submittedName>
        <fullName evidence="9">Transmembrane channel-like protein 1</fullName>
    </submittedName>
</protein>
<name>A0A1S3J7G1_LINAN</name>
<feature type="transmembrane region" description="Helical" evidence="6">
    <location>
        <begin position="154"/>
        <end position="171"/>
    </location>
</feature>
<evidence type="ECO:0000256" key="4">
    <source>
        <dbReference type="ARBA" id="ARBA00022989"/>
    </source>
</evidence>
<comment type="subcellular location">
    <subcellularLocation>
        <location evidence="1">Membrane</location>
        <topology evidence="1">Multi-pass membrane protein</topology>
    </subcellularLocation>
</comment>
<dbReference type="STRING" id="7574.A0A1S3J7G1"/>
<evidence type="ECO:0000256" key="6">
    <source>
        <dbReference type="SAM" id="Phobius"/>
    </source>
</evidence>
<dbReference type="InParanoid" id="A0A1S3J7G1"/>
<reference evidence="9" key="1">
    <citation type="submission" date="2025-08" db="UniProtKB">
        <authorList>
            <consortium name="RefSeq"/>
        </authorList>
    </citation>
    <scope>IDENTIFICATION</scope>
    <source>
        <tissue evidence="9">Gonads</tissue>
    </source>
</reference>
<keyword evidence="8" id="KW-1185">Reference proteome</keyword>
<evidence type="ECO:0000313" key="9">
    <source>
        <dbReference type="RefSeq" id="XP_013406248.1"/>
    </source>
</evidence>
<evidence type="ECO:0000259" key="7">
    <source>
        <dbReference type="Pfam" id="PF07810"/>
    </source>
</evidence>
<evidence type="ECO:0000256" key="1">
    <source>
        <dbReference type="ARBA" id="ARBA00004141"/>
    </source>
</evidence>
<dbReference type="GO" id="GO:0005886">
    <property type="term" value="C:plasma membrane"/>
    <property type="evidence" value="ECO:0007669"/>
    <property type="project" value="InterPro"/>
</dbReference>
<dbReference type="PANTHER" id="PTHR23302:SF24">
    <property type="entry name" value="TMC DOMAIN-CONTAINING PROTEIN"/>
    <property type="match status" value="1"/>
</dbReference>
<feature type="transmembrane region" description="Helical" evidence="6">
    <location>
        <begin position="51"/>
        <end position="69"/>
    </location>
</feature>